<sequence>MQTRAVTIEEIYQEILDGKRSRFPANTWKEDDNRELSRRVTKYLIETILKWNEEDIKQKWNTPLIVKYRLLGALKHSYDNSPYKMIEDLYPNRFKEWEFGMAPLNFWTKEKALEVLKWTIEEKEQLSEEQLLKIYGKKWLKENKLSAPLIMYWNGSPFAMINSLYPNKFKEWEFIMAPNKFWTKDKALTALRWTIEEKEKLTPSQLLQVYSVKWLTNHKLISPCHILWKNSPYSMLNDLYPARFKEWEFKVTPTGFWNKKKALEALRWTIEEKEKLTEEQLLGVYTQKWLIKHKLWTPLRRYWKGSPYEMLNALYPNRYSKNMLKGYKNGSVTNFSKLG</sequence>
<evidence type="ECO:0000313" key="3">
    <source>
        <dbReference type="Proteomes" id="UP001224139"/>
    </source>
</evidence>
<comment type="caution">
    <text evidence="2">The sequence shown here is derived from an EMBL/GenBank/DDBJ whole genome shotgun (WGS) entry which is preliminary data.</text>
</comment>
<accession>A0ABT7RFY1</accession>
<gene>
    <name evidence="2" type="ORF">QUG02_28045</name>
</gene>
<dbReference type="Proteomes" id="UP001224139">
    <property type="component" value="Unassembled WGS sequence"/>
</dbReference>
<evidence type="ECO:0000259" key="1">
    <source>
        <dbReference type="Pfam" id="PF13255"/>
    </source>
</evidence>
<dbReference type="Pfam" id="PF13255">
    <property type="entry name" value="DUF4046"/>
    <property type="match status" value="2"/>
</dbReference>
<name>A0ABT7RFY1_9BACI</name>
<dbReference type="InterPro" id="IPR025119">
    <property type="entry name" value="DUF4046"/>
</dbReference>
<evidence type="ECO:0000313" key="2">
    <source>
        <dbReference type="EMBL" id="MDM5441862.1"/>
    </source>
</evidence>
<reference evidence="2 3" key="1">
    <citation type="submission" date="2023-06" db="EMBL/GenBank/DDBJ databases">
        <title>Comparative genomics of Bacillaceae isolates and their secondary metabolite potential.</title>
        <authorList>
            <person name="Song L."/>
            <person name="Nielsen L.J."/>
            <person name="Mohite O."/>
            <person name="Xu X."/>
            <person name="Weber T."/>
            <person name="Kovacs A.T."/>
        </authorList>
    </citation>
    <scope>NUCLEOTIDE SEQUENCE [LARGE SCALE GENOMIC DNA]</scope>
    <source>
        <strain evidence="2 3">DX2.1</strain>
    </source>
</reference>
<proteinExistence type="predicted"/>
<feature type="domain" description="DUF4046" evidence="1">
    <location>
        <begin position="8"/>
        <end position="94"/>
    </location>
</feature>
<dbReference type="RefSeq" id="WP_289361264.1">
    <property type="nucleotide sequence ID" value="NZ_JAUCFG010000004.1"/>
</dbReference>
<feature type="domain" description="DUF4046" evidence="1">
    <location>
        <begin position="248"/>
        <end position="317"/>
    </location>
</feature>
<organism evidence="2 3">
    <name type="scientific">Bacillus hominis</name>
    <dbReference type="NCBI Taxonomy" id="2817478"/>
    <lineage>
        <taxon>Bacteria</taxon>
        <taxon>Bacillati</taxon>
        <taxon>Bacillota</taxon>
        <taxon>Bacilli</taxon>
        <taxon>Bacillales</taxon>
        <taxon>Bacillaceae</taxon>
        <taxon>Bacillus</taxon>
        <taxon>Bacillus cereus group</taxon>
    </lineage>
</organism>
<dbReference type="EMBL" id="JAUCFG010000004">
    <property type="protein sequence ID" value="MDM5441862.1"/>
    <property type="molecule type" value="Genomic_DNA"/>
</dbReference>
<keyword evidence="3" id="KW-1185">Reference proteome</keyword>
<protein>
    <submittedName>
        <fullName evidence="2">DUF4046 domain-containing protein</fullName>
    </submittedName>
</protein>